<reference evidence="1 2" key="1">
    <citation type="submission" date="2020-08" db="EMBL/GenBank/DDBJ databases">
        <title>Draft genome sequencing of an Anaerocolumna strain isolated from anoxic soil subjected to BSD treatment.</title>
        <authorList>
            <person name="Uek A."/>
            <person name="Tonouchi A."/>
        </authorList>
    </citation>
    <scope>NUCLEOTIDE SEQUENCE [LARGE SCALE GENOMIC DNA]</scope>
    <source>
        <strain evidence="1 2">CTTW</strain>
    </source>
</reference>
<dbReference type="Proteomes" id="UP000515703">
    <property type="component" value="Chromosome"/>
</dbReference>
<organism evidence="1 2">
    <name type="scientific">Anaerocolumna chitinilytica</name>
    <dbReference type="NCBI Taxonomy" id="1727145"/>
    <lineage>
        <taxon>Bacteria</taxon>
        <taxon>Bacillati</taxon>
        <taxon>Bacillota</taxon>
        <taxon>Clostridia</taxon>
        <taxon>Lachnospirales</taxon>
        <taxon>Lachnospiraceae</taxon>
        <taxon>Anaerocolumna</taxon>
    </lineage>
</organism>
<dbReference type="RefSeq" id="WP_185257141.1">
    <property type="nucleotide sequence ID" value="NZ_AP023368.1"/>
</dbReference>
<dbReference type="KEGG" id="acht:bsdcttw_46350"/>
<protein>
    <submittedName>
        <fullName evidence="1">Uncharacterized protein</fullName>
    </submittedName>
</protein>
<dbReference type="EMBL" id="AP023368">
    <property type="protein sequence ID" value="BCK01595.1"/>
    <property type="molecule type" value="Genomic_DNA"/>
</dbReference>
<evidence type="ECO:0000313" key="2">
    <source>
        <dbReference type="Proteomes" id="UP000515703"/>
    </source>
</evidence>
<dbReference type="InterPro" id="IPR046557">
    <property type="entry name" value="DUF6711"/>
</dbReference>
<name>A0A7M3SAH7_9FIRM</name>
<proteinExistence type="predicted"/>
<dbReference type="Pfam" id="PF20458">
    <property type="entry name" value="DUF6711"/>
    <property type="match status" value="1"/>
</dbReference>
<accession>A0A7M3SAH7</accession>
<reference evidence="1 2" key="2">
    <citation type="submission" date="2020-08" db="EMBL/GenBank/DDBJ databases">
        <authorList>
            <person name="Ueki A."/>
            <person name="Tonouchi A."/>
        </authorList>
    </citation>
    <scope>NUCLEOTIDE SEQUENCE [LARGE SCALE GENOMIC DNA]</scope>
    <source>
        <strain evidence="1 2">CTTW</strain>
    </source>
</reference>
<dbReference type="AlphaFoldDB" id="A0A7M3SAH7"/>
<gene>
    <name evidence="1" type="ORF">bsdcttw_46350</name>
</gene>
<evidence type="ECO:0000313" key="1">
    <source>
        <dbReference type="EMBL" id="BCK01595.1"/>
    </source>
</evidence>
<sequence>MTGNGYVIKRDGIAFPNALLAPDGYSNTPNRRQDKGSYTDGQGKTIRNILPIKRTTSKLKTIESLTYGQKLIVQSFFPNRDYVTLELWNDEINGYETATCYIPDVEYTIHHIDKHGNFYYNAVEIEFISYGGS</sequence>
<keyword evidence="2" id="KW-1185">Reference proteome</keyword>